<feature type="region of interest" description="Disordered" evidence="1">
    <location>
        <begin position="1"/>
        <end position="32"/>
    </location>
</feature>
<accession>A0AAW9D5B7</accession>
<keyword evidence="2" id="KW-0812">Transmembrane</keyword>
<evidence type="ECO:0000256" key="2">
    <source>
        <dbReference type="SAM" id="Phobius"/>
    </source>
</evidence>
<protein>
    <submittedName>
        <fullName evidence="3">Transcriptional regulator, LysR family domain protein</fullName>
    </submittedName>
</protein>
<sequence>MPLPRCGIRRNRHASRRTSRVSGERSSCPHDDLRRTARRRSFAAFRTAGPLAEIDAESATPLRATHNDNIAPTRIDTRDAPVRRADVRGRRVTGLASFARRRIDLFSSLVSPSSLAILFCPPSCRPFFELLFEFLFARLFALLFAVLFAILIGRLCALAPQARHSPSAPLARRGSPAPRAATRMRRS</sequence>
<feature type="compositionally biased region" description="Basic residues" evidence="1">
    <location>
        <begin position="7"/>
        <end position="19"/>
    </location>
</feature>
<gene>
    <name evidence="3" type="ORF">C7S16_1107</name>
</gene>
<evidence type="ECO:0000313" key="3">
    <source>
        <dbReference type="EMBL" id="MDW9257170.1"/>
    </source>
</evidence>
<comment type="caution">
    <text evidence="3">The sequence shown here is derived from an EMBL/GenBank/DDBJ whole genome shotgun (WGS) entry which is preliminary data.</text>
</comment>
<keyword evidence="2" id="KW-1133">Transmembrane helix</keyword>
<dbReference type="EMBL" id="QXCT01000002">
    <property type="protein sequence ID" value="MDW9257170.1"/>
    <property type="molecule type" value="Genomic_DNA"/>
</dbReference>
<dbReference type="AlphaFoldDB" id="A0AAW9D5B7"/>
<name>A0AAW9D5B7_BURTH</name>
<evidence type="ECO:0000256" key="1">
    <source>
        <dbReference type="SAM" id="MobiDB-lite"/>
    </source>
</evidence>
<keyword evidence="2" id="KW-0472">Membrane</keyword>
<dbReference type="RefSeq" id="WP_135351375.1">
    <property type="nucleotide sequence ID" value="NZ_CP008914.2"/>
</dbReference>
<evidence type="ECO:0000313" key="4">
    <source>
        <dbReference type="Proteomes" id="UP001272137"/>
    </source>
</evidence>
<feature type="region of interest" description="Disordered" evidence="1">
    <location>
        <begin position="165"/>
        <end position="187"/>
    </location>
</feature>
<feature type="transmembrane region" description="Helical" evidence="2">
    <location>
        <begin position="134"/>
        <end position="157"/>
    </location>
</feature>
<proteinExistence type="predicted"/>
<organism evidence="3 4">
    <name type="scientific">Burkholderia thailandensis</name>
    <dbReference type="NCBI Taxonomy" id="57975"/>
    <lineage>
        <taxon>Bacteria</taxon>
        <taxon>Pseudomonadati</taxon>
        <taxon>Pseudomonadota</taxon>
        <taxon>Betaproteobacteria</taxon>
        <taxon>Burkholderiales</taxon>
        <taxon>Burkholderiaceae</taxon>
        <taxon>Burkholderia</taxon>
        <taxon>pseudomallei group</taxon>
    </lineage>
</organism>
<dbReference type="Proteomes" id="UP001272137">
    <property type="component" value="Unassembled WGS sequence"/>
</dbReference>
<reference evidence="3" key="1">
    <citation type="submission" date="2018-08" db="EMBL/GenBank/DDBJ databases">
        <title>Identification of Burkholderia cepacia strains that express a Burkholderia pseudomallei-like capsular polysaccharide.</title>
        <authorList>
            <person name="Burtnick M.N."/>
            <person name="Vongsouvath M."/>
            <person name="Newton P."/>
            <person name="Wuthiekanun V."/>
            <person name="Limmathurotsakul D."/>
            <person name="Brett P.J."/>
            <person name="Chantratita N."/>
            <person name="Dance D.A."/>
        </authorList>
    </citation>
    <scope>NUCLEOTIDE SEQUENCE</scope>
    <source>
        <strain evidence="3">SBXCC001</strain>
    </source>
</reference>